<keyword evidence="3" id="KW-1185">Reference proteome</keyword>
<gene>
    <name evidence="2" type="ORF">VSDG_04072</name>
</gene>
<evidence type="ECO:0000256" key="1">
    <source>
        <dbReference type="SAM" id="SignalP"/>
    </source>
</evidence>
<dbReference type="Proteomes" id="UP000284375">
    <property type="component" value="Unassembled WGS sequence"/>
</dbReference>
<dbReference type="STRING" id="252740.A0A423W141"/>
<accession>A0A423W141</accession>
<sequence length="190" mass="19816">MKNLLATSILLNVSALVAGVPTSATEWSDLLNFDVRSNNFVGEHYCGLFANADSNDADSLIQSLGGDNKGKQYSIGAHGCYRVACHNTSGVYVCNDNGFELTVNGGDVADAASYIHAHCCYSADVAGVGGGSIRSIRSGQQFTQWGWNVAVGYADCKAGATQRPSDAGGWGINPGTCLVQQGMTTGNSDY</sequence>
<protein>
    <recommendedName>
        <fullName evidence="4">Cyanovirin-N domain-containing protein</fullName>
    </recommendedName>
</protein>
<feature type="chain" id="PRO_5019169967" description="Cyanovirin-N domain-containing protein" evidence="1">
    <location>
        <begin position="20"/>
        <end position="190"/>
    </location>
</feature>
<feature type="signal peptide" evidence="1">
    <location>
        <begin position="1"/>
        <end position="19"/>
    </location>
</feature>
<evidence type="ECO:0000313" key="2">
    <source>
        <dbReference type="EMBL" id="ROV96930.1"/>
    </source>
</evidence>
<evidence type="ECO:0008006" key="4">
    <source>
        <dbReference type="Google" id="ProtNLM"/>
    </source>
</evidence>
<evidence type="ECO:0000313" key="3">
    <source>
        <dbReference type="Proteomes" id="UP000284375"/>
    </source>
</evidence>
<organism evidence="2 3">
    <name type="scientific">Cytospora chrysosperma</name>
    <name type="common">Cytospora canker fungus</name>
    <name type="synonym">Sphaeria chrysosperma</name>
    <dbReference type="NCBI Taxonomy" id="252740"/>
    <lineage>
        <taxon>Eukaryota</taxon>
        <taxon>Fungi</taxon>
        <taxon>Dikarya</taxon>
        <taxon>Ascomycota</taxon>
        <taxon>Pezizomycotina</taxon>
        <taxon>Sordariomycetes</taxon>
        <taxon>Sordariomycetidae</taxon>
        <taxon>Diaporthales</taxon>
        <taxon>Cytosporaceae</taxon>
        <taxon>Cytospora</taxon>
    </lineage>
</organism>
<proteinExistence type="predicted"/>
<keyword evidence="1" id="KW-0732">Signal</keyword>
<dbReference type="AlphaFoldDB" id="A0A423W141"/>
<comment type="caution">
    <text evidence="2">The sequence shown here is derived from an EMBL/GenBank/DDBJ whole genome shotgun (WGS) entry which is preliminary data.</text>
</comment>
<name>A0A423W141_CYTCH</name>
<dbReference type="OrthoDB" id="5272418at2759"/>
<dbReference type="EMBL" id="LJZO01000018">
    <property type="protein sequence ID" value="ROV96930.1"/>
    <property type="molecule type" value="Genomic_DNA"/>
</dbReference>
<reference evidence="2 3" key="1">
    <citation type="submission" date="2015-09" db="EMBL/GenBank/DDBJ databases">
        <title>Host preference determinants of Valsa canker pathogens revealed by comparative genomics.</title>
        <authorList>
            <person name="Yin Z."/>
            <person name="Huang L."/>
        </authorList>
    </citation>
    <scope>NUCLEOTIDE SEQUENCE [LARGE SCALE GENOMIC DNA]</scope>
    <source>
        <strain evidence="2 3">YSFL</strain>
    </source>
</reference>